<dbReference type="AlphaFoldDB" id="A0A915JIH6"/>
<sequence length="553" mass="63124">MEAILLVWLLENGKRTTTGEQKSKNVSKSEIAGKSVIEFVSAALKQATRMFNDITDIILTSTNVIHDPTLSNGHNVLADHLETICGNLYGVDNINVKPINLIYMIYGALFTLPYTTKLEDNGVEAVLVRKTQTDLKILISYNTDDKLKIKVLIFNFGQRTLPNQPINYRPINTMYGQLKSVKKSRLLTKQQFRQVFTKIHHFGIHQTPEGRIDIQASDIDVQISIRFDTYAKYTASFSTIMPNALTKGTFDSNLIDMHSKSAKIVEKNAHKMIETVIQTYQRNAYRNQFSQKLNKMYNFIIGAFELNFGQYHNLVIQPIYDTLAIGIVDIIIKVQGQNKPWLSTTYPIVFKFVSATESEWESYELNQDPTLTEIMDKTSTPLYKLGTHANEVICLNAHYDGVLENIRGLFSDGYLIDYKDIPGVFGAVRSSDQTPLFISIIHCERKTNYEEMARKNVAEIIRQYFPEYSINPVRRTADFVSIVTSPSSGNNGKVRGMLRVSTSGRLFRQCLPMINQIRRKRNPELLCNELLENVYGKLLSKRRILTMKTSFQC</sequence>
<evidence type="ECO:0000313" key="2">
    <source>
        <dbReference type="WBParaSite" id="nRc.2.0.1.t25949-RA"/>
    </source>
</evidence>
<dbReference type="WBParaSite" id="nRc.2.0.1.t25949-RA">
    <property type="protein sequence ID" value="nRc.2.0.1.t25949-RA"/>
    <property type="gene ID" value="nRc.2.0.1.g25949"/>
</dbReference>
<reference evidence="2" key="1">
    <citation type="submission" date="2022-11" db="UniProtKB">
        <authorList>
            <consortium name="WormBaseParasite"/>
        </authorList>
    </citation>
    <scope>IDENTIFICATION</scope>
</reference>
<protein>
    <submittedName>
        <fullName evidence="2">Uncharacterized protein</fullName>
    </submittedName>
</protein>
<proteinExistence type="predicted"/>
<evidence type="ECO:0000313" key="1">
    <source>
        <dbReference type="Proteomes" id="UP000887565"/>
    </source>
</evidence>
<organism evidence="1 2">
    <name type="scientific">Romanomermis culicivorax</name>
    <name type="common">Nematode worm</name>
    <dbReference type="NCBI Taxonomy" id="13658"/>
    <lineage>
        <taxon>Eukaryota</taxon>
        <taxon>Metazoa</taxon>
        <taxon>Ecdysozoa</taxon>
        <taxon>Nematoda</taxon>
        <taxon>Enoplea</taxon>
        <taxon>Dorylaimia</taxon>
        <taxon>Mermithida</taxon>
        <taxon>Mermithoidea</taxon>
        <taxon>Mermithidae</taxon>
        <taxon>Romanomermis</taxon>
    </lineage>
</organism>
<name>A0A915JIH6_ROMCU</name>
<keyword evidence="1" id="KW-1185">Reference proteome</keyword>
<dbReference type="Proteomes" id="UP000887565">
    <property type="component" value="Unplaced"/>
</dbReference>
<accession>A0A915JIH6</accession>